<organism evidence="3 4">
    <name type="scientific">Corynebacterium variabile (strain DSM 44702 / CIP 107183 / JCM 12073 / NCIMB 30131)</name>
    <name type="common">Corynebacterium mooreparkense</name>
    <dbReference type="NCBI Taxonomy" id="858619"/>
    <lineage>
        <taxon>Bacteria</taxon>
        <taxon>Bacillati</taxon>
        <taxon>Actinomycetota</taxon>
        <taxon>Actinomycetes</taxon>
        <taxon>Mycobacteriales</taxon>
        <taxon>Corynebacteriaceae</taxon>
        <taxon>Corynebacterium</taxon>
    </lineage>
</organism>
<protein>
    <submittedName>
        <fullName evidence="3">Putative secreted protein</fullName>
    </submittedName>
</protein>
<dbReference type="EMBL" id="CP002917">
    <property type="protein sequence ID" value="AEK37482.1"/>
    <property type="molecule type" value="Genomic_DNA"/>
</dbReference>
<dbReference type="AlphaFoldDB" id="G0HF30"/>
<evidence type="ECO:0000313" key="4">
    <source>
        <dbReference type="Proteomes" id="UP000006659"/>
    </source>
</evidence>
<evidence type="ECO:0000313" key="3">
    <source>
        <dbReference type="EMBL" id="AEK37482.1"/>
    </source>
</evidence>
<dbReference type="RefSeq" id="WP_014010637.1">
    <property type="nucleotide sequence ID" value="NC_015859.1"/>
</dbReference>
<feature type="compositionally biased region" description="Polar residues" evidence="1">
    <location>
        <begin position="59"/>
        <end position="70"/>
    </location>
</feature>
<feature type="signal peptide" evidence="2">
    <location>
        <begin position="1"/>
        <end position="34"/>
    </location>
</feature>
<proteinExistence type="predicted"/>
<feature type="chain" id="PRO_5003400319" evidence="2">
    <location>
        <begin position="35"/>
        <end position="309"/>
    </location>
</feature>
<dbReference type="KEGG" id="cva:CVAR_2132"/>
<accession>G0HF30</accession>
<dbReference type="STRING" id="858619.CVAR_2132"/>
<sequence>MTYDHLHTTGGVIRRRRSLTVPVAVLSAAALSLAACSDSDDTDGPKFTEQPRTADEASANGTMSVEPSASETDDADAGQWLSDGETVSVGWATAWQGSATPFTYDEGYVYDLAVSNPRVFSETVAANPNAPSDHPDSQASTGEMIACYDLSGKNMQEYERAVFSSGRYNIEIKGTVADHLTAEPATPEDVEQATRDFVLMGNGPSAAIDMVHVRAGGSETQAGGEAKEFKPVGTDSYEQYAESHTTGKYTNDLDRNIVEVHGPEFKVSQCVSLGDQSQAPDSIELTFSDQDYHDGFRPDTDARGWKLDL</sequence>
<name>G0HF30_CORVD</name>
<gene>
    <name evidence="3" type="ordered locus">CVAR_2132</name>
</gene>
<feature type="region of interest" description="Disordered" evidence="1">
    <location>
        <begin position="36"/>
        <end position="77"/>
    </location>
</feature>
<evidence type="ECO:0000256" key="1">
    <source>
        <dbReference type="SAM" id="MobiDB-lite"/>
    </source>
</evidence>
<dbReference type="HOGENOM" id="CLU_899304_0_0_11"/>
<dbReference type="Proteomes" id="UP000006659">
    <property type="component" value="Chromosome"/>
</dbReference>
<reference evidence="3 4" key="1">
    <citation type="journal article" date="2011" name="BMC Genomics">
        <title>Complete genome sequence of Corynebacterium variabile DSM 44702 isolated from the surface of smear-ripened cheeses and insights into cheese ripening and flavor generation.</title>
        <authorList>
            <person name="Schroeder J."/>
            <person name="Maus I."/>
            <person name="Trost E."/>
            <person name="Tauch A."/>
        </authorList>
    </citation>
    <scope>NUCLEOTIDE SEQUENCE [LARGE SCALE GENOMIC DNA]</scope>
    <source>
        <strain evidence="4">DSM 44702 / JCM 12073 / NCIMB 30131</strain>
    </source>
</reference>
<evidence type="ECO:0000256" key="2">
    <source>
        <dbReference type="SAM" id="SignalP"/>
    </source>
</evidence>
<keyword evidence="2" id="KW-0732">Signal</keyword>